<evidence type="ECO:0000313" key="1">
    <source>
        <dbReference type="EMBL" id="RHX80812.1"/>
    </source>
</evidence>
<comment type="caution">
    <text evidence="1">The sequence shown here is derived from an EMBL/GenBank/DDBJ whole genome shotgun (WGS) entry which is preliminary data.</text>
</comment>
<name>A0ABX9M604_9LEPT</name>
<accession>A0ABX9M604</accession>
<keyword evidence="2" id="KW-1185">Reference proteome</keyword>
<dbReference type="EMBL" id="QHCR01000003">
    <property type="protein sequence ID" value="RHX80812.1"/>
    <property type="molecule type" value="Genomic_DNA"/>
</dbReference>
<gene>
    <name evidence="1" type="ORF">DLM77_08005</name>
</gene>
<dbReference type="Proteomes" id="UP000285569">
    <property type="component" value="Unassembled WGS sequence"/>
</dbReference>
<organism evidence="1 2">
    <name type="scientific">Leptospira yasudae</name>
    <dbReference type="NCBI Taxonomy" id="2202201"/>
    <lineage>
        <taxon>Bacteria</taxon>
        <taxon>Pseudomonadati</taxon>
        <taxon>Spirochaetota</taxon>
        <taxon>Spirochaetia</taxon>
        <taxon>Leptospirales</taxon>
        <taxon>Leptospiraceae</taxon>
        <taxon>Leptospira</taxon>
    </lineage>
</organism>
<sequence length="204" mass="23501">MKNKNAAVFKMIVCIGVVSLAFLFLSDCKIDLKQLPQPRDFSAINLAKSKETSYIGKFDVISAESYNLSGAWKYTFKTILKQNRVFYEVLDLNEAISFKNGSYVLDVEVTPKYSDDYNYWWTWPSIYPFVGLWPAQVRTGEYEVRIDYTLLKADQVVKTGSILEKDSLTLYVYGMYRTTDFEEMIETANLKAISRCVKEISSNL</sequence>
<protein>
    <recommendedName>
        <fullName evidence="3">Lipoprotein</fullName>
    </recommendedName>
</protein>
<reference evidence="2" key="1">
    <citation type="submission" date="2018-05" db="EMBL/GenBank/DDBJ databases">
        <title>Leptospira yasudae sp. nov. and Leptospira stimsonii sp. nov., two pathogenic species of the genus Leptospira isolated from environmental sources.</title>
        <authorList>
            <person name="Casanovas-Massana A."/>
            <person name="Hamond C."/>
            <person name="Santos L.A."/>
            <person name="Hacker K.P."/>
            <person name="Balassiano I."/>
            <person name="Medeiros M.A."/>
            <person name="Reis M.G."/>
            <person name="Ko A.I."/>
            <person name="Wunder E.A."/>
        </authorList>
    </citation>
    <scope>NUCLEOTIDE SEQUENCE [LARGE SCALE GENOMIC DNA]</scope>
    <source>
        <strain evidence="2">B21</strain>
    </source>
</reference>
<evidence type="ECO:0000313" key="2">
    <source>
        <dbReference type="Proteomes" id="UP000285569"/>
    </source>
</evidence>
<reference evidence="1 2" key="2">
    <citation type="journal article" date="2020" name="Int. J. Syst. Evol. Microbiol.">
        <title>Leptospira yasudae sp. nov. and Leptospira stimsonii sp. nov., two new species of the pathogenic group isolated from environmental sources.</title>
        <authorList>
            <person name="Casanovas-Massana A."/>
            <person name="Hamond C."/>
            <person name="Santos L.A."/>
            <person name="de Oliveira D."/>
            <person name="Hacker K.P."/>
            <person name="Balassiano I."/>
            <person name="Costa F."/>
            <person name="Medeiros M.A."/>
            <person name="Reis M.G."/>
            <person name="Ko A.I."/>
            <person name="Wunder E.A."/>
        </authorList>
    </citation>
    <scope>NUCLEOTIDE SEQUENCE [LARGE SCALE GENOMIC DNA]</scope>
    <source>
        <strain evidence="1 2">B21</strain>
    </source>
</reference>
<dbReference type="RefSeq" id="WP_118955518.1">
    <property type="nucleotide sequence ID" value="NZ_QHCR01000003.1"/>
</dbReference>
<dbReference type="InterPro" id="IPR058081">
    <property type="entry name" value="LBF_2127"/>
</dbReference>
<dbReference type="NCBIfam" id="NF047770">
    <property type="entry name" value="LBF_2127_lipo"/>
    <property type="match status" value="1"/>
</dbReference>
<proteinExistence type="predicted"/>
<evidence type="ECO:0008006" key="3">
    <source>
        <dbReference type="Google" id="ProtNLM"/>
    </source>
</evidence>